<feature type="domain" description="AB hydrolase-1" evidence="1">
    <location>
        <begin position="8"/>
        <end position="49"/>
    </location>
</feature>
<gene>
    <name evidence="2" type="ORF">QBZ16_003695</name>
</gene>
<accession>A0AAD9MKX7</accession>
<evidence type="ECO:0000259" key="1">
    <source>
        <dbReference type="Pfam" id="PF00561"/>
    </source>
</evidence>
<dbReference type="AlphaFoldDB" id="A0AAD9MKX7"/>
<keyword evidence="3" id="KW-1185">Reference proteome</keyword>
<dbReference type="Gene3D" id="3.40.50.1820">
    <property type="entry name" value="alpha/beta hydrolase"/>
    <property type="match status" value="1"/>
</dbReference>
<evidence type="ECO:0000313" key="2">
    <source>
        <dbReference type="EMBL" id="KAK2078855.1"/>
    </source>
</evidence>
<dbReference type="Pfam" id="PF00561">
    <property type="entry name" value="Abhydrolase_1"/>
    <property type="match status" value="1"/>
</dbReference>
<reference evidence="2" key="1">
    <citation type="submission" date="2021-01" db="EMBL/GenBank/DDBJ databases">
        <authorList>
            <person name="Eckstrom K.M.E."/>
        </authorList>
    </citation>
    <scope>NUCLEOTIDE SEQUENCE</scope>
    <source>
        <strain evidence="2">UVCC 0001</strain>
    </source>
</reference>
<evidence type="ECO:0000313" key="3">
    <source>
        <dbReference type="Proteomes" id="UP001255856"/>
    </source>
</evidence>
<proteinExistence type="predicted"/>
<dbReference type="InterPro" id="IPR029058">
    <property type="entry name" value="AB_hydrolase_fold"/>
</dbReference>
<organism evidence="2 3">
    <name type="scientific">Prototheca wickerhamii</name>
    <dbReference type="NCBI Taxonomy" id="3111"/>
    <lineage>
        <taxon>Eukaryota</taxon>
        <taxon>Viridiplantae</taxon>
        <taxon>Chlorophyta</taxon>
        <taxon>core chlorophytes</taxon>
        <taxon>Trebouxiophyceae</taxon>
        <taxon>Chlorellales</taxon>
        <taxon>Chlorellaceae</taxon>
        <taxon>Prototheca</taxon>
    </lineage>
</organism>
<dbReference type="SUPFAM" id="SSF53474">
    <property type="entry name" value="alpha/beta-Hydrolases"/>
    <property type="match status" value="1"/>
</dbReference>
<dbReference type="EMBL" id="JASFZW010000004">
    <property type="protein sequence ID" value="KAK2078855.1"/>
    <property type="molecule type" value="Genomic_DNA"/>
</dbReference>
<sequence>MTGSRRYDMSRLVLDVVEALAHWRRQKCLLVGHDWGGMVAWHLAAAHPEVGGARPGWSDVD</sequence>
<name>A0AAD9MKX7_PROWI</name>
<protein>
    <recommendedName>
        <fullName evidence="1">AB hydrolase-1 domain-containing protein</fullName>
    </recommendedName>
</protein>
<dbReference type="Proteomes" id="UP001255856">
    <property type="component" value="Unassembled WGS sequence"/>
</dbReference>
<comment type="caution">
    <text evidence="2">The sequence shown here is derived from an EMBL/GenBank/DDBJ whole genome shotgun (WGS) entry which is preliminary data.</text>
</comment>
<dbReference type="InterPro" id="IPR000073">
    <property type="entry name" value="AB_hydrolase_1"/>
</dbReference>